<evidence type="ECO:0000259" key="1">
    <source>
        <dbReference type="Pfam" id="PF07872"/>
    </source>
</evidence>
<organism evidence="2 3">
    <name type="scientific">Anaerosphaera aminiphila DSM 21120</name>
    <dbReference type="NCBI Taxonomy" id="1120995"/>
    <lineage>
        <taxon>Bacteria</taxon>
        <taxon>Bacillati</taxon>
        <taxon>Bacillota</taxon>
        <taxon>Tissierellia</taxon>
        <taxon>Tissierellales</taxon>
        <taxon>Peptoniphilaceae</taxon>
        <taxon>Anaerosphaera</taxon>
    </lineage>
</organism>
<dbReference type="AlphaFoldDB" id="A0A1M5TT69"/>
<keyword evidence="3" id="KW-1185">Reference proteome</keyword>
<dbReference type="STRING" id="1120995.SAMN02745245_01557"/>
<name>A0A1M5TT69_9FIRM</name>
<accession>A0A1M5TT69</accession>
<dbReference type="InterPro" id="IPR012454">
    <property type="entry name" value="DUF1659"/>
</dbReference>
<gene>
    <name evidence="2" type="ORF">SAMN02745245_01557</name>
</gene>
<sequence>MAKENILTSKLKIEFDNGLTESGKQKVKSKLFSSINPAVQLDALVETGNNLANFCSKAKLGLKKIVESELVEGE</sequence>
<dbReference type="EMBL" id="FQXI01000012">
    <property type="protein sequence ID" value="SHH53868.1"/>
    <property type="molecule type" value="Genomic_DNA"/>
</dbReference>
<evidence type="ECO:0000313" key="3">
    <source>
        <dbReference type="Proteomes" id="UP000184032"/>
    </source>
</evidence>
<evidence type="ECO:0000313" key="2">
    <source>
        <dbReference type="EMBL" id="SHH53868.1"/>
    </source>
</evidence>
<protein>
    <recommendedName>
        <fullName evidence="1">DUF1659 domain-containing protein</fullName>
    </recommendedName>
</protein>
<dbReference type="OrthoDB" id="1708274at2"/>
<proteinExistence type="predicted"/>
<feature type="domain" description="DUF1659" evidence="1">
    <location>
        <begin position="3"/>
        <end position="72"/>
    </location>
</feature>
<dbReference type="Proteomes" id="UP000184032">
    <property type="component" value="Unassembled WGS sequence"/>
</dbReference>
<dbReference type="Pfam" id="PF07872">
    <property type="entry name" value="DUF1659"/>
    <property type="match status" value="1"/>
</dbReference>
<dbReference type="RefSeq" id="WP_073185146.1">
    <property type="nucleotide sequence ID" value="NZ_FQXI01000012.1"/>
</dbReference>
<reference evidence="2 3" key="1">
    <citation type="submission" date="2016-11" db="EMBL/GenBank/DDBJ databases">
        <authorList>
            <person name="Jaros S."/>
            <person name="Januszkiewicz K."/>
            <person name="Wedrychowicz H."/>
        </authorList>
    </citation>
    <scope>NUCLEOTIDE SEQUENCE [LARGE SCALE GENOMIC DNA]</scope>
    <source>
        <strain evidence="2 3">DSM 21120</strain>
    </source>
</reference>